<gene>
    <name evidence="1" type="ORF">CPT_MTx_023</name>
</gene>
<accession>A0A482MGJ0</accession>
<protein>
    <submittedName>
        <fullName evidence="1">Uncharacterized protein</fullName>
    </submittedName>
</protein>
<dbReference type="Proteomes" id="UP000309130">
    <property type="component" value="Segment"/>
</dbReference>
<sequence length="263" mass="29537">MQQSKIFYISSGAKNAMYTLRTVVRGGNSFEVDNYICNLANDPERAEEKAEAYFEAFVARVGQSSSIKFIYQGYADFQLYERRGGLSVRDTEYMEQVDNGIMPFGKHKGKVIADLPMYTILWWADQANDDGAMSNAVFQAVCGRCLGVALEKGYIEQRKIDRAERDAAIEAAKAASQYMGEVKKRMDFEGVIEASIDLGAKQVAWNTYVENYITKILVGDNVVIYFGKFLGEKGDAIKMKATVKEHNERDGVKQTIVNRPAVY</sequence>
<evidence type="ECO:0000313" key="1">
    <source>
        <dbReference type="EMBL" id="QBQ72329.1"/>
    </source>
</evidence>
<organism evidence="1 2">
    <name type="scientific">Serratia phage MTx</name>
    <dbReference type="NCBI Taxonomy" id="2557553"/>
    <lineage>
        <taxon>Viruses</taxon>
        <taxon>Duplodnaviria</taxon>
        <taxon>Heunggongvirae</taxon>
        <taxon>Uroviricota</taxon>
        <taxon>Caudoviricetes</taxon>
        <taxon>Lindbergviridae</taxon>
        <taxon>Myosmarvirus</taxon>
        <taxon>Myosmarvirus MTx</taxon>
    </lineage>
</organism>
<name>A0A482MGJ0_9CAUD</name>
<dbReference type="Pfam" id="PF12843">
    <property type="entry name" value="QSregVF_b"/>
    <property type="match status" value="1"/>
</dbReference>
<dbReference type="InterPro" id="IPR024530">
    <property type="entry name" value="QSregVF_b"/>
</dbReference>
<dbReference type="EMBL" id="MK618717">
    <property type="protein sequence ID" value="QBQ72329.1"/>
    <property type="molecule type" value="Genomic_DNA"/>
</dbReference>
<proteinExistence type="predicted"/>
<keyword evidence="2" id="KW-1185">Reference proteome</keyword>
<evidence type="ECO:0000313" key="2">
    <source>
        <dbReference type="Proteomes" id="UP000309130"/>
    </source>
</evidence>
<reference evidence="2" key="1">
    <citation type="submission" date="2019-03" db="EMBL/GenBank/DDBJ databases">
        <title>Complete Genome Sequence of Serratia marcescens Myophage MTx.</title>
        <authorList>
            <person name="Graham K."/>
            <person name="Freeman M."/>
            <person name="Newkirk H."/>
            <person name="Liu M."/>
            <person name="Ramsey J."/>
            <person name="Cahill J."/>
        </authorList>
    </citation>
    <scope>NUCLEOTIDE SEQUENCE [LARGE SCALE GENOMIC DNA]</scope>
</reference>